<dbReference type="PANTHER" id="PTHR36838:SF3">
    <property type="entry name" value="TRANSPORTER AUXIN EFFLUX CARRIER EC FAMILY"/>
    <property type="match status" value="1"/>
</dbReference>
<keyword evidence="6 7" id="KW-0472">Membrane</keyword>
<keyword evidence="3" id="KW-1003">Cell membrane</keyword>
<dbReference type="Pfam" id="PF03547">
    <property type="entry name" value="Mem_trans"/>
    <property type="match status" value="1"/>
</dbReference>
<proteinExistence type="predicted"/>
<dbReference type="PANTHER" id="PTHR36838">
    <property type="entry name" value="AUXIN EFFLUX CARRIER FAMILY PROTEIN"/>
    <property type="match status" value="1"/>
</dbReference>
<evidence type="ECO:0000313" key="8">
    <source>
        <dbReference type="EMBL" id="KAK2947407.1"/>
    </source>
</evidence>
<sequence>MANIYWDVTQSVLIPAISMFLIGWLLGTTNLMKLSYVEALNKYTLYLGIPFAIFTILTAEWFPADQLLFLIPYTLHKIVMILIFFLPLLCFKKYRKELAVMFQLNANYSNNVIYGNALLMALYPLHRMDLLCVLSAIPDVTIVFSTSLFMLETAKAQERAEKDPSRSTSKLSAKDTCKLLPGVLLRVVSNPLIWLTVLGLIFNFCHITKPIWLRNATDFISRSNYATAMINIGCSCPRYQN</sequence>
<keyword evidence="5 7" id="KW-1133">Transmembrane helix</keyword>
<feature type="transmembrane region" description="Helical" evidence="7">
    <location>
        <begin position="70"/>
        <end position="91"/>
    </location>
</feature>
<gene>
    <name evidence="8" type="ORF">BLNAU_17653</name>
</gene>
<name>A0ABQ9X6S4_9EUKA</name>
<feature type="transmembrane region" description="Helical" evidence="7">
    <location>
        <begin position="12"/>
        <end position="31"/>
    </location>
</feature>
<evidence type="ECO:0000256" key="1">
    <source>
        <dbReference type="ARBA" id="ARBA00004141"/>
    </source>
</evidence>
<dbReference type="InterPro" id="IPR004776">
    <property type="entry name" value="Mem_transp_PIN-like"/>
</dbReference>
<keyword evidence="9" id="KW-1185">Reference proteome</keyword>
<evidence type="ECO:0000256" key="3">
    <source>
        <dbReference type="ARBA" id="ARBA00022475"/>
    </source>
</evidence>
<keyword evidence="4 7" id="KW-0812">Transmembrane</keyword>
<comment type="caution">
    <text evidence="8">The sequence shown here is derived from an EMBL/GenBank/DDBJ whole genome shotgun (WGS) entry which is preliminary data.</text>
</comment>
<protein>
    <recommendedName>
        <fullName evidence="10">Auxin efflux carrier</fullName>
    </recommendedName>
</protein>
<comment type="subcellular location">
    <subcellularLocation>
        <location evidence="1">Membrane</location>
        <topology evidence="1">Multi-pass membrane protein</topology>
    </subcellularLocation>
</comment>
<evidence type="ECO:0008006" key="10">
    <source>
        <dbReference type="Google" id="ProtNLM"/>
    </source>
</evidence>
<dbReference type="EMBL" id="JARBJD010000202">
    <property type="protein sequence ID" value="KAK2947407.1"/>
    <property type="molecule type" value="Genomic_DNA"/>
</dbReference>
<accession>A0ABQ9X6S4</accession>
<reference evidence="8 9" key="1">
    <citation type="journal article" date="2022" name="bioRxiv">
        <title>Genomics of Preaxostyla Flagellates Illuminates Evolutionary Transitions and the Path Towards Mitochondrial Loss.</title>
        <authorList>
            <person name="Novak L.V.F."/>
            <person name="Treitli S.C."/>
            <person name="Pyrih J."/>
            <person name="Halakuc P."/>
            <person name="Pipaliya S.V."/>
            <person name="Vacek V."/>
            <person name="Brzon O."/>
            <person name="Soukal P."/>
            <person name="Eme L."/>
            <person name="Dacks J.B."/>
            <person name="Karnkowska A."/>
            <person name="Elias M."/>
            <person name="Hampl V."/>
        </authorList>
    </citation>
    <scope>NUCLEOTIDE SEQUENCE [LARGE SCALE GENOMIC DNA]</scope>
    <source>
        <strain evidence="8">NAU3</strain>
        <tissue evidence="8">Gut</tissue>
    </source>
</reference>
<evidence type="ECO:0000313" key="9">
    <source>
        <dbReference type="Proteomes" id="UP001281761"/>
    </source>
</evidence>
<feature type="transmembrane region" description="Helical" evidence="7">
    <location>
        <begin position="43"/>
        <end position="64"/>
    </location>
</feature>
<evidence type="ECO:0000256" key="6">
    <source>
        <dbReference type="ARBA" id="ARBA00023136"/>
    </source>
</evidence>
<organism evidence="8 9">
    <name type="scientific">Blattamonas nauphoetae</name>
    <dbReference type="NCBI Taxonomy" id="2049346"/>
    <lineage>
        <taxon>Eukaryota</taxon>
        <taxon>Metamonada</taxon>
        <taxon>Preaxostyla</taxon>
        <taxon>Oxymonadida</taxon>
        <taxon>Blattamonas</taxon>
    </lineage>
</organism>
<evidence type="ECO:0000256" key="2">
    <source>
        <dbReference type="ARBA" id="ARBA00022448"/>
    </source>
</evidence>
<feature type="transmembrane region" description="Helical" evidence="7">
    <location>
        <begin position="192"/>
        <end position="212"/>
    </location>
</feature>
<evidence type="ECO:0000256" key="5">
    <source>
        <dbReference type="ARBA" id="ARBA00022989"/>
    </source>
</evidence>
<dbReference type="Proteomes" id="UP001281761">
    <property type="component" value="Unassembled WGS sequence"/>
</dbReference>
<evidence type="ECO:0000256" key="7">
    <source>
        <dbReference type="SAM" id="Phobius"/>
    </source>
</evidence>
<evidence type="ECO:0000256" key="4">
    <source>
        <dbReference type="ARBA" id="ARBA00022692"/>
    </source>
</evidence>
<keyword evidence="2" id="KW-0813">Transport</keyword>